<sequence length="229" mass="24223">MYYGPATRQAVSTLGGFDVVVLHPTLYAPADLQALRAGGTRVLGYLSVGEDHAFGDVACVPGSAPYHCGVNAEWGSVVVDAGHPAWREVVLMRAEQVLEHTDGLLLDTLDSADPAATLELVRALRAAAPQATLMANRGFGLLPGLTPLVQSVLFEAFSTTHSPRLAAHDREGLAYTAHWLAVLRAAGLPVFALDYAAKPKLIAFARARAAQYAVPTFVTNRDLTLPGGL</sequence>
<evidence type="ECO:0000259" key="1">
    <source>
        <dbReference type="Pfam" id="PF03537"/>
    </source>
</evidence>
<feature type="domain" description="Glycoside-hydrolase family GH114 TIM-barrel" evidence="1">
    <location>
        <begin position="18"/>
        <end position="223"/>
    </location>
</feature>
<keyword evidence="3" id="KW-1185">Reference proteome</keyword>
<evidence type="ECO:0000313" key="2">
    <source>
        <dbReference type="EMBL" id="ANE43663.1"/>
    </source>
</evidence>
<dbReference type="Gene3D" id="3.20.20.70">
    <property type="entry name" value="Aldolase class I"/>
    <property type="match status" value="1"/>
</dbReference>
<protein>
    <recommendedName>
        <fullName evidence="1">Glycoside-hydrolase family GH114 TIM-barrel domain-containing protein</fullName>
    </recommendedName>
</protein>
<reference evidence="2 3" key="1">
    <citation type="submission" date="2015-01" db="EMBL/GenBank/DDBJ databases">
        <title>Deinococcus puniceus/DY1/ whole genome sequencing.</title>
        <authorList>
            <person name="Kim M.K."/>
            <person name="Srinivasan S."/>
            <person name="Lee J.-J."/>
        </authorList>
    </citation>
    <scope>NUCLEOTIDE SEQUENCE [LARGE SCALE GENOMIC DNA]</scope>
    <source>
        <strain evidence="2 3">DY1</strain>
    </source>
</reference>
<dbReference type="Pfam" id="PF03537">
    <property type="entry name" value="Glyco_hydro_114"/>
    <property type="match status" value="1"/>
</dbReference>
<dbReference type="Proteomes" id="UP000077363">
    <property type="component" value="Chromosome"/>
</dbReference>
<organism evidence="2 3">
    <name type="scientific">Deinococcus puniceus</name>
    <dbReference type="NCBI Taxonomy" id="1182568"/>
    <lineage>
        <taxon>Bacteria</taxon>
        <taxon>Thermotogati</taxon>
        <taxon>Deinococcota</taxon>
        <taxon>Deinococci</taxon>
        <taxon>Deinococcales</taxon>
        <taxon>Deinococcaceae</taxon>
        <taxon>Deinococcus</taxon>
    </lineage>
</organism>
<dbReference type="OrthoDB" id="9795486at2"/>
<dbReference type="KEGG" id="dpu:SU48_07660"/>
<proteinExistence type="predicted"/>
<dbReference type="SUPFAM" id="SSF51445">
    <property type="entry name" value="(Trans)glycosidases"/>
    <property type="match status" value="1"/>
</dbReference>
<accession>A0A172TA29</accession>
<dbReference type="InterPro" id="IPR004352">
    <property type="entry name" value="GH114_TIM-barrel"/>
</dbReference>
<dbReference type="InterPro" id="IPR017853">
    <property type="entry name" value="GH"/>
</dbReference>
<dbReference type="AlphaFoldDB" id="A0A172TA29"/>
<dbReference type="PATRIC" id="fig|1182568.3.peg.1592"/>
<dbReference type="InterPro" id="IPR013785">
    <property type="entry name" value="Aldolase_TIM"/>
</dbReference>
<evidence type="ECO:0000313" key="3">
    <source>
        <dbReference type="Proteomes" id="UP000077363"/>
    </source>
</evidence>
<name>A0A172TA29_9DEIO</name>
<dbReference type="PANTHER" id="PTHR35882:SF2">
    <property type="entry name" value="PELA"/>
    <property type="match status" value="1"/>
</dbReference>
<dbReference type="PANTHER" id="PTHR35882">
    <property type="entry name" value="PELA"/>
    <property type="match status" value="1"/>
</dbReference>
<dbReference type="EMBL" id="CP011387">
    <property type="protein sequence ID" value="ANE43663.1"/>
    <property type="molecule type" value="Genomic_DNA"/>
</dbReference>
<dbReference type="STRING" id="1182568.SU48_07660"/>
<gene>
    <name evidence="2" type="ORF">SU48_07660</name>
</gene>